<feature type="transmembrane region" description="Helical" evidence="1">
    <location>
        <begin position="12"/>
        <end position="30"/>
    </location>
</feature>
<keyword evidence="3" id="KW-1185">Reference proteome</keyword>
<organism evidence="2 3">
    <name type="scientific">Clytia hemisphaerica</name>
    <dbReference type="NCBI Taxonomy" id="252671"/>
    <lineage>
        <taxon>Eukaryota</taxon>
        <taxon>Metazoa</taxon>
        <taxon>Cnidaria</taxon>
        <taxon>Hydrozoa</taxon>
        <taxon>Hydroidolina</taxon>
        <taxon>Leptothecata</taxon>
        <taxon>Obeliida</taxon>
        <taxon>Clytiidae</taxon>
        <taxon>Clytia</taxon>
    </lineage>
</organism>
<evidence type="ECO:0000256" key="1">
    <source>
        <dbReference type="SAM" id="Phobius"/>
    </source>
</evidence>
<feature type="transmembrane region" description="Helical" evidence="1">
    <location>
        <begin position="203"/>
        <end position="224"/>
    </location>
</feature>
<protein>
    <submittedName>
        <fullName evidence="2">Uncharacterized protein</fullName>
    </submittedName>
</protein>
<dbReference type="EnsemblMetazoa" id="CLYHEMT021754.1">
    <property type="protein sequence ID" value="CLYHEMP021754.1"/>
    <property type="gene ID" value="CLYHEMG021754"/>
</dbReference>
<feature type="transmembrane region" description="Helical" evidence="1">
    <location>
        <begin position="42"/>
        <end position="63"/>
    </location>
</feature>
<dbReference type="Proteomes" id="UP000594262">
    <property type="component" value="Unplaced"/>
</dbReference>
<evidence type="ECO:0000313" key="2">
    <source>
        <dbReference type="EnsemblMetazoa" id="CLYHEMP021754.1"/>
    </source>
</evidence>
<feature type="transmembrane region" description="Helical" evidence="1">
    <location>
        <begin position="118"/>
        <end position="136"/>
    </location>
</feature>
<sequence>MDEITAMEGLYIFVDCLGIFASISSLFISITTHNLSKIFRPIFISYAAFNLCITILNLCDDVIPDFHNGYGGAGYLRLCVLGSSTLLTILHQLCFTYAESLLIRSTTGKKGLSHSTSLLMVVWALGLTAFGGFLAFAKVDLVFAITTVLFVTISFFILTFYYMNCIKKYRNNRLYLESIRQHDIKPVPGLKDLRWKDIYIPRLVFICYYTMAFPFTLYSTVQIFGGNFQAWCASRSIYLLIHDINYLLFSGLCFYLKLMDIFAKLPRLR</sequence>
<proteinExistence type="predicted"/>
<feature type="transmembrane region" description="Helical" evidence="1">
    <location>
        <begin position="142"/>
        <end position="163"/>
    </location>
</feature>
<keyword evidence="1" id="KW-1133">Transmembrane helix</keyword>
<keyword evidence="1" id="KW-0472">Membrane</keyword>
<evidence type="ECO:0000313" key="3">
    <source>
        <dbReference type="Proteomes" id="UP000594262"/>
    </source>
</evidence>
<reference evidence="2" key="1">
    <citation type="submission" date="2021-01" db="UniProtKB">
        <authorList>
            <consortium name="EnsemblMetazoa"/>
        </authorList>
    </citation>
    <scope>IDENTIFICATION</scope>
</reference>
<keyword evidence="1" id="KW-0812">Transmembrane</keyword>
<accession>A0A7M5XDL8</accession>
<feature type="transmembrane region" description="Helical" evidence="1">
    <location>
        <begin position="75"/>
        <end position="98"/>
    </location>
</feature>
<feature type="transmembrane region" description="Helical" evidence="1">
    <location>
        <begin position="244"/>
        <end position="263"/>
    </location>
</feature>
<dbReference type="AlphaFoldDB" id="A0A7M5XDL8"/>
<name>A0A7M5XDL8_9CNID</name>